<evidence type="ECO:0000256" key="6">
    <source>
        <dbReference type="ARBA" id="ARBA00023136"/>
    </source>
</evidence>
<dbReference type="EMBL" id="CDGJ01000110">
    <property type="protein sequence ID" value="CEJ09014.1"/>
    <property type="molecule type" value="Genomic_DNA"/>
</dbReference>
<dbReference type="GO" id="GO:0005886">
    <property type="term" value="C:plasma membrane"/>
    <property type="evidence" value="ECO:0007669"/>
    <property type="project" value="UniProtKB-SubCell"/>
</dbReference>
<dbReference type="SUPFAM" id="SSF161098">
    <property type="entry name" value="MetI-like"/>
    <property type="match status" value="1"/>
</dbReference>
<dbReference type="PANTHER" id="PTHR30151:SF20">
    <property type="entry name" value="ABC TRANSPORTER PERMEASE PROTEIN HI_0355-RELATED"/>
    <property type="match status" value="1"/>
</dbReference>
<dbReference type="Proteomes" id="UP000836597">
    <property type="component" value="Chromosome"/>
</dbReference>
<dbReference type="GO" id="GO:0055085">
    <property type="term" value="P:transmembrane transport"/>
    <property type="evidence" value="ECO:0007669"/>
    <property type="project" value="InterPro"/>
</dbReference>
<evidence type="ECO:0000256" key="4">
    <source>
        <dbReference type="ARBA" id="ARBA00022692"/>
    </source>
</evidence>
<keyword evidence="4 7" id="KW-0812">Transmembrane</keyword>
<dbReference type="KEGG" id="aacx:DEACI_2435"/>
<dbReference type="PROSITE" id="PS51257">
    <property type="entry name" value="PROKAR_LIPOPROTEIN"/>
    <property type="match status" value="1"/>
</dbReference>
<keyword evidence="11" id="KW-1185">Reference proteome</keyword>
<dbReference type="CDD" id="cd06261">
    <property type="entry name" value="TM_PBP2"/>
    <property type="match status" value="1"/>
</dbReference>
<evidence type="ECO:0000313" key="10">
    <source>
        <dbReference type="EMBL" id="CEJ09014.1"/>
    </source>
</evidence>
<feature type="transmembrane region" description="Helical" evidence="7">
    <location>
        <begin position="20"/>
        <end position="37"/>
    </location>
</feature>
<keyword evidence="2 7" id="KW-0813">Transport</keyword>
<evidence type="ECO:0000256" key="2">
    <source>
        <dbReference type="ARBA" id="ARBA00022448"/>
    </source>
</evidence>
<sequence>MPAHFEKRRRKKWQTSIPPLIFVLACLAVWQVSVDYLKVPLWLLPSPVAVTKALWRTRALLWTNTLTTVWETTTGFILSVALALAAGLAMVLSPLLKRLFYPLLIISQTVPLIAVAPLLILWLGYGLLPKIVTVVLVCFFPVTISLIEGLEVSDPDLLNLLKSMGATPWQILYTVRWPNALPSLFAGLKIAATYSVMGAVIGEWLGASSGLGVYLTLSSHSFLTAQVFAAIFAITVLSLIYFILIAGIRHFALPWLNTKEN</sequence>
<feature type="transmembrane region" description="Helical" evidence="7">
    <location>
        <begin position="131"/>
        <end position="150"/>
    </location>
</feature>
<feature type="transmembrane region" description="Helical" evidence="7">
    <location>
        <begin position="227"/>
        <end position="252"/>
    </location>
</feature>
<dbReference type="InterPro" id="IPR000515">
    <property type="entry name" value="MetI-like"/>
</dbReference>
<reference evidence="10" key="1">
    <citation type="submission" date="2014-11" db="EMBL/GenBank/DDBJ databases">
        <authorList>
            <person name="Hornung B.V."/>
        </authorList>
    </citation>
    <scope>NUCLEOTIDE SEQUENCE</scope>
    <source>
        <strain evidence="10">INE</strain>
    </source>
</reference>
<dbReference type="PANTHER" id="PTHR30151">
    <property type="entry name" value="ALKANE SULFONATE ABC TRANSPORTER-RELATED, MEMBRANE SUBUNIT"/>
    <property type="match status" value="1"/>
</dbReference>
<organism evidence="9">
    <name type="scientific">Acididesulfobacillus acetoxydans</name>
    <dbReference type="NCBI Taxonomy" id="1561005"/>
    <lineage>
        <taxon>Bacteria</taxon>
        <taxon>Bacillati</taxon>
        <taxon>Bacillota</taxon>
        <taxon>Clostridia</taxon>
        <taxon>Eubacteriales</taxon>
        <taxon>Peptococcaceae</taxon>
        <taxon>Acididesulfobacillus</taxon>
    </lineage>
</organism>
<name>A0A8S0XXI5_9FIRM</name>
<accession>A0A8S0XXI5</accession>
<evidence type="ECO:0000313" key="9">
    <source>
        <dbReference type="EMBL" id="CAA7601767.1"/>
    </source>
</evidence>
<evidence type="ECO:0000259" key="8">
    <source>
        <dbReference type="PROSITE" id="PS50928"/>
    </source>
</evidence>
<evidence type="ECO:0000256" key="7">
    <source>
        <dbReference type="RuleBase" id="RU363032"/>
    </source>
</evidence>
<dbReference type="Proteomes" id="UP001071230">
    <property type="component" value="Unassembled WGS sequence"/>
</dbReference>
<gene>
    <name evidence="9" type="ORF">DEACI_2435</name>
    <name evidence="10" type="ORF">DEACI_3497</name>
</gene>
<keyword evidence="3" id="KW-1003">Cell membrane</keyword>
<keyword evidence="5 7" id="KW-1133">Transmembrane helix</keyword>
<feature type="domain" description="ABC transmembrane type-1" evidence="8">
    <location>
        <begin position="65"/>
        <end position="245"/>
    </location>
</feature>
<protein>
    <submittedName>
        <fullName evidence="10">Binding--dependent transport system inner membrane component protein</fullName>
    </submittedName>
    <submittedName>
        <fullName evidence="9">Binding-protein-dependent transport system inner membrane component</fullName>
    </submittedName>
</protein>
<dbReference type="InterPro" id="IPR035906">
    <property type="entry name" value="MetI-like_sf"/>
</dbReference>
<comment type="similarity">
    <text evidence="7">Belongs to the binding-protein-dependent transport system permease family.</text>
</comment>
<dbReference type="RefSeq" id="WP_240985251.1">
    <property type="nucleotide sequence ID" value="NZ_CDGJ01000110.1"/>
</dbReference>
<reference evidence="9" key="2">
    <citation type="submission" date="2020-01" db="EMBL/GenBank/DDBJ databases">
        <authorList>
            <person name="Hornung B."/>
        </authorList>
    </citation>
    <scope>NUCLEOTIDE SEQUENCE</scope>
    <source>
        <strain evidence="9">PacBioINE</strain>
    </source>
</reference>
<comment type="subcellular location">
    <subcellularLocation>
        <location evidence="1 7">Cell membrane</location>
        <topology evidence="1 7">Multi-pass membrane protein</topology>
    </subcellularLocation>
</comment>
<evidence type="ECO:0000256" key="3">
    <source>
        <dbReference type="ARBA" id="ARBA00022475"/>
    </source>
</evidence>
<dbReference type="EMBL" id="LR746496">
    <property type="protein sequence ID" value="CAA7601767.1"/>
    <property type="molecule type" value="Genomic_DNA"/>
</dbReference>
<feature type="transmembrane region" description="Helical" evidence="7">
    <location>
        <begin position="76"/>
        <end position="96"/>
    </location>
</feature>
<evidence type="ECO:0000313" key="11">
    <source>
        <dbReference type="Proteomes" id="UP001071230"/>
    </source>
</evidence>
<evidence type="ECO:0000256" key="1">
    <source>
        <dbReference type="ARBA" id="ARBA00004651"/>
    </source>
</evidence>
<keyword evidence="6 7" id="KW-0472">Membrane</keyword>
<feature type="transmembrane region" description="Helical" evidence="7">
    <location>
        <begin position="103"/>
        <end position="125"/>
    </location>
</feature>
<evidence type="ECO:0000256" key="5">
    <source>
        <dbReference type="ARBA" id="ARBA00022989"/>
    </source>
</evidence>
<dbReference type="Pfam" id="PF00528">
    <property type="entry name" value="BPD_transp_1"/>
    <property type="match status" value="1"/>
</dbReference>
<dbReference type="PROSITE" id="PS50928">
    <property type="entry name" value="ABC_TM1"/>
    <property type="match status" value="1"/>
</dbReference>
<dbReference type="Gene3D" id="1.10.3720.10">
    <property type="entry name" value="MetI-like"/>
    <property type="match status" value="1"/>
</dbReference>
<proteinExistence type="inferred from homology"/>
<dbReference type="AlphaFoldDB" id="A0A8S0XXI5"/>